<evidence type="ECO:0000256" key="1">
    <source>
        <dbReference type="SAM" id="MobiDB-lite"/>
    </source>
</evidence>
<accession>A0A915L2X8</accession>
<feature type="region of interest" description="Disordered" evidence="1">
    <location>
        <begin position="104"/>
        <end position="131"/>
    </location>
</feature>
<reference evidence="3" key="1">
    <citation type="submission" date="2022-11" db="UniProtKB">
        <authorList>
            <consortium name="WormBaseParasite"/>
        </authorList>
    </citation>
    <scope>IDENTIFICATION</scope>
</reference>
<name>A0A915L2X8_ROMCU</name>
<feature type="compositionally biased region" description="Basic residues" evidence="1">
    <location>
        <begin position="17"/>
        <end position="29"/>
    </location>
</feature>
<feature type="compositionally biased region" description="Polar residues" evidence="1">
    <location>
        <begin position="1"/>
        <end position="16"/>
    </location>
</feature>
<evidence type="ECO:0000313" key="3">
    <source>
        <dbReference type="WBParaSite" id="nRc.2.0.1.t44847-RA"/>
    </source>
</evidence>
<feature type="region of interest" description="Disordered" evidence="1">
    <location>
        <begin position="1"/>
        <end position="29"/>
    </location>
</feature>
<evidence type="ECO:0000313" key="2">
    <source>
        <dbReference type="Proteomes" id="UP000887565"/>
    </source>
</evidence>
<protein>
    <submittedName>
        <fullName evidence="3">Uncharacterized protein</fullName>
    </submittedName>
</protein>
<dbReference type="WBParaSite" id="nRc.2.0.1.t44847-RA">
    <property type="protein sequence ID" value="nRc.2.0.1.t44847-RA"/>
    <property type="gene ID" value="nRc.2.0.1.g44847"/>
</dbReference>
<dbReference type="AlphaFoldDB" id="A0A915L2X8"/>
<dbReference type="Proteomes" id="UP000887565">
    <property type="component" value="Unplaced"/>
</dbReference>
<proteinExistence type="predicted"/>
<keyword evidence="2" id="KW-1185">Reference proteome</keyword>
<sequence>MICNEHYTSGASPSRHGNQRHHTSAWPRHKGRSQANIYNLAINHFVACSAKYHWRTSAVFREVIDTWERDWTITTSSPTTGSSSLFCFAEAKYISRSNSEVGSKYSSLSGNHGRRMTSTVSTTEENSNRYTNNNGIRQVSACCIQ</sequence>
<organism evidence="2 3">
    <name type="scientific">Romanomermis culicivorax</name>
    <name type="common">Nematode worm</name>
    <dbReference type="NCBI Taxonomy" id="13658"/>
    <lineage>
        <taxon>Eukaryota</taxon>
        <taxon>Metazoa</taxon>
        <taxon>Ecdysozoa</taxon>
        <taxon>Nematoda</taxon>
        <taxon>Enoplea</taxon>
        <taxon>Dorylaimia</taxon>
        <taxon>Mermithida</taxon>
        <taxon>Mermithoidea</taxon>
        <taxon>Mermithidae</taxon>
        <taxon>Romanomermis</taxon>
    </lineage>
</organism>